<dbReference type="Proteomes" id="UP000006055">
    <property type="component" value="Chromosome"/>
</dbReference>
<evidence type="ECO:0000313" key="1">
    <source>
        <dbReference type="EMBL" id="AFM24884.1"/>
    </source>
</evidence>
<sequence length="215" mass="24859">MENSNSIQAYSNDIYEVRYHLLDRGFRQCVELMDAMPAPQLQALVGTCFTVQHARDINRGRNYRGICLLQKIRQEQGWSIEDFRAALSQFAKTDLSNQRKAWRESQIAFAKAALSPNDYKIWSQSVSSFAVMSKWLKTNPEPDFIEITLELVKSIETNRPAREKHKGYVVKLYERFFANLTGFDLRWECLLAPLGSRDPRTHLTPISEKVLRKAG</sequence>
<dbReference type="STRING" id="706587.Desti_2190"/>
<name>I4C5P3_DESTA</name>
<gene>
    <name evidence="1" type="ordered locus">Desti_2190</name>
</gene>
<dbReference type="HOGENOM" id="CLU_1164404_0_0_7"/>
<reference evidence="2" key="1">
    <citation type="submission" date="2012-06" db="EMBL/GenBank/DDBJ databases">
        <title>Complete sequence of chromosome of Desulfomonile tiedjei DSM 6799.</title>
        <authorList>
            <person name="Lucas S."/>
            <person name="Copeland A."/>
            <person name="Lapidus A."/>
            <person name="Glavina del Rio T."/>
            <person name="Dalin E."/>
            <person name="Tice H."/>
            <person name="Bruce D."/>
            <person name="Goodwin L."/>
            <person name="Pitluck S."/>
            <person name="Peters L."/>
            <person name="Ovchinnikova G."/>
            <person name="Zeytun A."/>
            <person name="Lu M."/>
            <person name="Kyrpides N."/>
            <person name="Mavromatis K."/>
            <person name="Ivanova N."/>
            <person name="Brettin T."/>
            <person name="Detter J.C."/>
            <person name="Han C."/>
            <person name="Larimer F."/>
            <person name="Land M."/>
            <person name="Hauser L."/>
            <person name="Markowitz V."/>
            <person name="Cheng J.-F."/>
            <person name="Hugenholtz P."/>
            <person name="Woyke T."/>
            <person name="Wu D."/>
            <person name="Spring S."/>
            <person name="Schroeder M."/>
            <person name="Brambilla E."/>
            <person name="Klenk H.-P."/>
            <person name="Eisen J.A."/>
        </authorList>
    </citation>
    <scope>NUCLEOTIDE SEQUENCE [LARGE SCALE GENOMIC DNA]</scope>
    <source>
        <strain evidence="2">ATCC 49306 / DSM 6799 / DCB-1</strain>
    </source>
</reference>
<organism evidence="1 2">
    <name type="scientific">Desulfomonile tiedjei (strain ATCC 49306 / DSM 6799 / DCB-1)</name>
    <dbReference type="NCBI Taxonomy" id="706587"/>
    <lineage>
        <taxon>Bacteria</taxon>
        <taxon>Pseudomonadati</taxon>
        <taxon>Thermodesulfobacteriota</taxon>
        <taxon>Desulfomonilia</taxon>
        <taxon>Desulfomonilales</taxon>
        <taxon>Desulfomonilaceae</taxon>
        <taxon>Desulfomonile</taxon>
    </lineage>
</organism>
<dbReference type="RefSeq" id="WP_014810027.1">
    <property type="nucleotide sequence ID" value="NC_018025.1"/>
</dbReference>
<evidence type="ECO:0000313" key="2">
    <source>
        <dbReference type="Proteomes" id="UP000006055"/>
    </source>
</evidence>
<dbReference type="EMBL" id="CP003360">
    <property type="protein sequence ID" value="AFM24884.1"/>
    <property type="molecule type" value="Genomic_DNA"/>
</dbReference>
<dbReference type="AlphaFoldDB" id="I4C5P3"/>
<keyword evidence="2" id="KW-1185">Reference proteome</keyword>
<accession>I4C5P3</accession>
<protein>
    <submittedName>
        <fullName evidence="1">Uncharacterized protein</fullName>
    </submittedName>
</protein>
<dbReference type="KEGG" id="dti:Desti_2190"/>
<proteinExistence type="predicted"/>